<organism evidence="2 3">
    <name type="scientific">Symbiodinium pilosum</name>
    <name type="common">Dinoflagellate</name>
    <dbReference type="NCBI Taxonomy" id="2952"/>
    <lineage>
        <taxon>Eukaryota</taxon>
        <taxon>Sar</taxon>
        <taxon>Alveolata</taxon>
        <taxon>Dinophyceae</taxon>
        <taxon>Suessiales</taxon>
        <taxon>Symbiodiniaceae</taxon>
        <taxon>Symbiodinium</taxon>
    </lineage>
</organism>
<evidence type="ECO:0000313" key="3">
    <source>
        <dbReference type="Proteomes" id="UP000649617"/>
    </source>
</evidence>
<evidence type="ECO:0000313" key="2">
    <source>
        <dbReference type="EMBL" id="CAE7549054.1"/>
    </source>
</evidence>
<proteinExistence type="predicted"/>
<gene>
    <name evidence="2" type="ORF">SPIL2461_LOCUS14578</name>
</gene>
<comment type="caution">
    <text evidence="2">The sequence shown here is derived from an EMBL/GenBank/DDBJ whole genome shotgun (WGS) entry which is preliminary data.</text>
</comment>
<accession>A0A812U2W6</accession>
<keyword evidence="3" id="KW-1185">Reference proteome</keyword>
<reference evidence="2" key="1">
    <citation type="submission" date="2021-02" db="EMBL/GenBank/DDBJ databases">
        <authorList>
            <person name="Dougan E. K."/>
            <person name="Rhodes N."/>
            <person name="Thang M."/>
            <person name="Chan C."/>
        </authorList>
    </citation>
    <scope>NUCLEOTIDE SEQUENCE</scope>
</reference>
<sequence>MLRADDQSFAFEEWSKAQAELKSMSLEDDWSAEVNKYLKFLLDMNRQCMEREDDLSQQFRKQELERVFASRVAAARVSAADAAKAAAGAMKRVGGDAMLQARDAGEAAAAAAAQLGMGPFIQAAFAGAQAAAAASVKQKQPLSRVEQLDEANKASMRVAERCGMTAKDRELITEATEAAKEAANADAQSDIAACFAFALASRLSLTEEAQSAVTGGSDAAGAGGNEGYP</sequence>
<evidence type="ECO:0000256" key="1">
    <source>
        <dbReference type="SAM" id="MobiDB-lite"/>
    </source>
</evidence>
<dbReference type="Proteomes" id="UP000649617">
    <property type="component" value="Unassembled WGS sequence"/>
</dbReference>
<name>A0A812U2W6_SYMPI</name>
<protein>
    <submittedName>
        <fullName evidence="2">Uncharacterized protein</fullName>
    </submittedName>
</protein>
<dbReference type="AlphaFoldDB" id="A0A812U2W6"/>
<feature type="region of interest" description="Disordered" evidence="1">
    <location>
        <begin position="210"/>
        <end position="229"/>
    </location>
</feature>
<dbReference type="OrthoDB" id="437980at2759"/>
<dbReference type="EMBL" id="CAJNIZ010033914">
    <property type="protein sequence ID" value="CAE7549054.1"/>
    <property type="molecule type" value="Genomic_DNA"/>
</dbReference>